<evidence type="ECO:0000256" key="8">
    <source>
        <dbReference type="RuleBase" id="RU361257"/>
    </source>
</evidence>
<evidence type="ECO:0000313" key="9">
    <source>
        <dbReference type="EMBL" id="KLA46501.1"/>
    </source>
</evidence>
<dbReference type="Gene3D" id="3.40.50.150">
    <property type="entry name" value="Vaccinia Virus protein VP39"/>
    <property type="match status" value="1"/>
</dbReference>
<comment type="catalytic activity">
    <reaction evidence="6 8">
        <text>a 2'-deoxyadenosine in DNA + S-adenosyl-L-methionine = an N(6)-methyl-2'-deoxyadenosine in DNA + S-adenosyl-L-homocysteine + H(+)</text>
        <dbReference type="Rhea" id="RHEA:15197"/>
        <dbReference type="Rhea" id="RHEA-COMP:12418"/>
        <dbReference type="Rhea" id="RHEA-COMP:12419"/>
        <dbReference type="ChEBI" id="CHEBI:15378"/>
        <dbReference type="ChEBI" id="CHEBI:57856"/>
        <dbReference type="ChEBI" id="CHEBI:59789"/>
        <dbReference type="ChEBI" id="CHEBI:90615"/>
        <dbReference type="ChEBI" id="CHEBI:90616"/>
        <dbReference type="EC" id="2.1.1.72"/>
    </reaction>
</comment>
<proteinExistence type="inferred from homology"/>
<dbReference type="PIRSF" id="PIRSF000398">
    <property type="entry name" value="M_m6A_EcoRV"/>
    <property type="match status" value="1"/>
</dbReference>
<feature type="binding site" evidence="7">
    <location>
        <position position="87"/>
    </location>
    <ligand>
        <name>S-adenosyl-L-methionine</name>
        <dbReference type="ChEBI" id="CHEBI:59789"/>
    </ligand>
</feature>
<dbReference type="Proteomes" id="UP000035618">
    <property type="component" value="Unassembled WGS sequence"/>
</dbReference>
<feature type="binding site" evidence="7">
    <location>
        <position position="43"/>
    </location>
    <ligand>
        <name>S-adenosyl-L-methionine</name>
        <dbReference type="ChEBI" id="CHEBI:59789"/>
    </ligand>
</feature>
<dbReference type="Pfam" id="PF02086">
    <property type="entry name" value="MethyltransfD12"/>
    <property type="match status" value="1"/>
</dbReference>
<feature type="binding site" evidence="7">
    <location>
        <position position="222"/>
    </location>
    <ligand>
        <name>S-adenosyl-L-methionine</name>
        <dbReference type="ChEBI" id="CHEBI:59789"/>
    </ligand>
</feature>
<accession>A0A837ITH7</accession>
<dbReference type="GO" id="GO:0009307">
    <property type="term" value="P:DNA restriction-modification system"/>
    <property type="evidence" value="ECO:0007669"/>
    <property type="project" value="InterPro"/>
</dbReference>
<evidence type="ECO:0000256" key="2">
    <source>
        <dbReference type="ARBA" id="ARBA00011900"/>
    </source>
</evidence>
<dbReference type="PROSITE" id="PS00092">
    <property type="entry name" value="N6_MTASE"/>
    <property type="match status" value="1"/>
</dbReference>
<evidence type="ECO:0000256" key="3">
    <source>
        <dbReference type="ARBA" id="ARBA00022603"/>
    </source>
</evidence>
<reference evidence="9 10" key="1">
    <citation type="journal article" date="2015" name="BMC Microbiol.">
        <title>Lactobacillus ruminis strains cluster according to their mammalian gut source.</title>
        <authorList>
            <person name="O' Donnell M.M."/>
            <person name="Harris H.M."/>
            <person name="Lynch D.B."/>
            <person name="Ross R.P."/>
            <person name="O'Toole P.W."/>
        </authorList>
    </citation>
    <scope>NUCLEOTIDE SEQUENCE [LARGE SCALE GENOMIC DNA]</scope>
    <source>
        <strain evidence="9 10">ATCC 27780</strain>
    </source>
</reference>
<dbReference type="AlphaFoldDB" id="A0A837ITH7"/>
<dbReference type="GO" id="GO:1904047">
    <property type="term" value="F:S-adenosyl-L-methionine binding"/>
    <property type="evidence" value="ECO:0007669"/>
    <property type="project" value="TreeGrafter"/>
</dbReference>
<comment type="similarity">
    <text evidence="1 8">Belongs to the N(4)/N(6)-methyltransferase family.</text>
</comment>
<evidence type="ECO:0000313" key="10">
    <source>
        <dbReference type="Proteomes" id="UP000035618"/>
    </source>
</evidence>
<dbReference type="GO" id="GO:0032259">
    <property type="term" value="P:methylation"/>
    <property type="evidence" value="ECO:0007669"/>
    <property type="project" value="UniProtKB-KW"/>
</dbReference>
<evidence type="ECO:0000256" key="7">
    <source>
        <dbReference type="PIRSR" id="PIRSR000398-1"/>
    </source>
</evidence>
<comment type="caution">
    <text evidence="9">The sequence shown here is derived from an EMBL/GenBank/DDBJ whole genome shotgun (WGS) entry which is preliminary data.</text>
</comment>
<keyword evidence="5 8" id="KW-0949">S-adenosyl-L-methionine</keyword>
<dbReference type="InterPro" id="IPR029063">
    <property type="entry name" value="SAM-dependent_MTases_sf"/>
</dbReference>
<dbReference type="EC" id="2.1.1.72" evidence="2 8"/>
<dbReference type="InterPro" id="IPR023095">
    <property type="entry name" value="Ade_MeTrfase_dom_2"/>
</dbReference>
<dbReference type="InterPro" id="IPR012263">
    <property type="entry name" value="M_m6A_EcoRV"/>
</dbReference>
<dbReference type="InterPro" id="IPR002052">
    <property type="entry name" value="DNA_methylase_N6_adenine_CS"/>
</dbReference>
<dbReference type="PRINTS" id="PR00505">
    <property type="entry name" value="D12N6MTFRASE"/>
</dbReference>
<sequence length="309" mass="35558">MIVKRMFVTLYYIRCLSIAIVYRTGRRYDSLRKNKLLKPVLKWVGGKRQLVDEIEKRLPKGGLYVEPFVGGGAILLNRQPQLARINDFNDELINVYKVIKDNPDKLLSVLKIHEKKNEEQGSEWYYEVRSRDREPEFKNMNDVDRAARIIYLNKTCFNGMFRVNSAGQLNVPYGRYKHPNIVNEIGIRALSNYLNESKIEIMCGDFADALIGLPKDAIVYLDPPYMPINETSSFTGYTQGGFGYDEQVRLRDECVKLREAGIFFLESNSDCPEIRDLYDGFKIETVSAKRSINSRGDRRGAVKEVLISG</sequence>
<dbReference type="GO" id="GO:0006298">
    <property type="term" value="P:mismatch repair"/>
    <property type="evidence" value="ECO:0007669"/>
    <property type="project" value="TreeGrafter"/>
</dbReference>
<feature type="binding site" evidence="7">
    <location>
        <position position="47"/>
    </location>
    <ligand>
        <name>S-adenosyl-L-methionine</name>
        <dbReference type="ChEBI" id="CHEBI:59789"/>
    </ligand>
</feature>
<gene>
    <name evidence="9" type="ORF">LRB_820</name>
</gene>
<evidence type="ECO:0000256" key="5">
    <source>
        <dbReference type="ARBA" id="ARBA00022691"/>
    </source>
</evidence>
<dbReference type="GO" id="GO:0009007">
    <property type="term" value="F:site-specific DNA-methyltransferase (adenine-specific) activity"/>
    <property type="evidence" value="ECO:0007669"/>
    <property type="project" value="UniProtKB-UniRule"/>
</dbReference>
<evidence type="ECO:0000256" key="6">
    <source>
        <dbReference type="ARBA" id="ARBA00047942"/>
    </source>
</evidence>
<evidence type="ECO:0000256" key="1">
    <source>
        <dbReference type="ARBA" id="ARBA00006594"/>
    </source>
</evidence>
<keyword evidence="4 8" id="KW-0808">Transferase</keyword>
<organism evidence="9 10">
    <name type="scientific">Ligilactobacillus ruminis</name>
    <dbReference type="NCBI Taxonomy" id="1623"/>
    <lineage>
        <taxon>Bacteria</taxon>
        <taxon>Bacillati</taxon>
        <taxon>Bacillota</taxon>
        <taxon>Bacilli</taxon>
        <taxon>Lactobacillales</taxon>
        <taxon>Lactobacillaceae</taxon>
        <taxon>Ligilactobacillus</taxon>
    </lineage>
</organism>
<dbReference type="PANTHER" id="PTHR30481:SF3">
    <property type="entry name" value="DNA ADENINE METHYLASE"/>
    <property type="match status" value="1"/>
</dbReference>
<keyword evidence="3 8" id="KW-0489">Methyltransferase</keyword>
<dbReference type="InterPro" id="IPR012327">
    <property type="entry name" value="MeTrfase_D12"/>
</dbReference>
<dbReference type="EMBL" id="JHAJ01000055">
    <property type="protein sequence ID" value="KLA46501.1"/>
    <property type="molecule type" value="Genomic_DNA"/>
</dbReference>
<name>A0A837ITH7_9LACO</name>
<dbReference type="SUPFAM" id="SSF53335">
    <property type="entry name" value="S-adenosyl-L-methionine-dependent methyltransferases"/>
    <property type="match status" value="1"/>
</dbReference>
<dbReference type="Gene3D" id="1.10.1020.10">
    <property type="entry name" value="Adenine-specific Methyltransferase, Domain 2"/>
    <property type="match status" value="1"/>
</dbReference>
<protein>
    <recommendedName>
        <fullName evidence="2 8">Site-specific DNA-methyltransferase (adenine-specific)</fullName>
        <ecNumber evidence="2 8">2.1.1.72</ecNumber>
    </recommendedName>
</protein>
<dbReference type="NCBIfam" id="TIGR00571">
    <property type="entry name" value="dam"/>
    <property type="match status" value="1"/>
</dbReference>
<dbReference type="PANTHER" id="PTHR30481">
    <property type="entry name" value="DNA ADENINE METHYLASE"/>
    <property type="match status" value="1"/>
</dbReference>
<dbReference type="GO" id="GO:0043565">
    <property type="term" value="F:sequence-specific DNA binding"/>
    <property type="evidence" value="ECO:0007669"/>
    <property type="project" value="TreeGrafter"/>
</dbReference>
<evidence type="ECO:0000256" key="4">
    <source>
        <dbReference type="ARBA" id="ARBA00022679"/>
    </source>
</evidence>